<comment type="subcellular location">
    <subcellularLocation>
        <location evidence="1">Nucleus</location>
    </subcellularLocation>
</comment>
<dbReference type="PROSITE" id="PS00350">
    <property type="entry name" value="MADS_BOX_1"/>
    <property type="match status" value="1"/>
</dbReference>
<feature type="coiled-coil region" evidence="6">
    <location>
        <begin position="86"/>
        <end position="143"/>
    </location>
</feature>
<dbReference type="InterPro" id="IPR002487">
    <property type="entry name" value="TF_Kbox"/>
</dbReference>
<dbReference type="EMBL" id="CP039346">
    <property type="protein sequence ID" value="QCD84210.1"/>
    <property type="molecule type" value="Genomic_DNA"/>
</dbReference>
<feature type="domain" description="K-box" evidence="9">
    <location>
        <begin position="86"/>
        <end position="176"/>
    </location>
</feature>
<keyword evidence="11" id="KW-1185">Reference proteome</keyword>
<dbReference type="PANTHER" id="PTHR46922:SF3">
    <property type="entry name" value="HEAT SHOCK PROTEIN"/>
    <property type="match status" value="1"/>
</dbReference>
<dbReference type="SMART" id="SM00432">
    <property type="entry name" value="MADS"/>
    <property type="match status" value="1"/>
</dbReference>
<accession>A0A4D6L6V1</accession>
<evidence type="ECO:0000256" key="5">
    <source>
        <dbReference type="ARBA" id="ARBA00023242"/>
    </source>
</evidence>
<evidence type="ECO:0000256" key="4">
    <source>
        <dbReference type="ARBA" id="ARBA00023163"/>
    </source>
</evidence>
<evidence type="ECO:0000259" key="8">
    <source>
        <dbReference type="PROSITE" id="PS50066"/>
    </source>
</evidence>
<feature type="region of interest" description="Disordered" evidence="7">
    <location>
        <begin position="189"/>
        <end position="209"/>
    </location>
</feature>
<dbReference type="InterPro" id="IPR002100">
    <property type="entry name" value="TF_MADSbox"/>
</dbReference>
<dbReference type="InterPro" id="IPR036879">
    <property type="entry name" value="TF_MADSbox_sf"/>
</dbReference>
<keyword evidence="3" id="KW-0238">DNA-binding</keyword>
<sequence length="509" mass="58257">MGRGKIPIQKIENLTNRQVTFCKRRNGLVKKTRELSILCDAEVGVIVFSCTGKLYEYSNTSMKSIIDRFNSHNENLGWLMDPTSSVKFWQREAASLREQLQHLQESNRQLMGEELSDLNMNQLKELENKLQTGLSNIQIKKDQMLKDEIKELQKKGMVIHQQNEELHKKINLIHENNVELRKLSAKRISQSASVKKKQKKTKRRRAKDGACGVARKKGKRRKGACRSSVREWEKNKMWEKRDEECVEAEFLFDLSRKSKCKIIGFDHRKSVFRHIPPANVFPENIMINVNLEKSSSRAVYEYFAGKHLDVNIPDGSKNAPCLVDSKDKGRVELILNYIEDGDLRRWSLPDIRMFNIGLSEWRSRFSCISNPYMYKQLLELSAEDLIAKGYSYRSARQNAASKLLEKVFRVRLGRGFYGECLGVRADENSNLSDEIGKLLSVKSAASGLRPIGAVIFMQRNNLKMCLRSTDTATDTSEVAKAYGGGGSPSSSSFMIRMDEYNQWITGNSS</sequence>
<gene>
    <name evidence="10" type="ORF">DEO72_LG2g4560</name>
</gene>
<keyword evidence="6" id="KW-0175">Coiled coil</keyword>
<dbReference type="GO" id="GO:0046983">
    <property type="term" value="F:protein dimerization activity"/>
    <property type="evidence" value="ECO:0007669"/>
    <property type="project" value="InterPro"/>
</dbReference>
<organism evidence="10 11">
    <name type="scientific">Vigna unguiculata</name>
    <name type="common">Cowpea</name>
    <dbReference type="NCBI Taxonomy" id="3917"/>
    <lineage>
        <taxon>Eukaryota</taxon>
        <taxon>Viridiplantae</taxon>
        <taxon>Streptophyta</taxon>
        <taxon>Embryophyta</taxon>
        <taxon>Tracheophyta</taxon>
        <taxon>Spermatophyta</taxon>
        <taxon>Magnoliopsida</taxon>
        <taxon>eudicotyledons</taxon>
        <taxon>Gunneridae</taxon>
        <taxon>Pentapetalae</taxon>
        <taxon>rosids</taxon>
        <taxon>fabids</taxon>
        <taxon>Fabales</taxon>
        <taxon>Fabaceae</taxon>
        <taxon>Papilionoideae</taxon>
        <taxon>50 kb inversion clade</taxon>
        <taxon>NPAAA clade</taxon>
        <taxon>indigoferoid/millettioid clade</taxon>
        <taxon>Phaseoleae</taxon>
        <taxon>Vigna</taxon>
    </lineage>
</organism>
<evidence type="ECO:0000256" key="2">
    <source>
        <dbReference type="ARBA" id="ARBA00023015"/>
    </source>
</evidence>
<keyword evidence="2" id="KW-0805">Transcription regulation</keyword>
<evidence type="ECO:0000313" key="11">
    <source>
        <dbReference type="Proteomes" id="UP000501690"/>
    </source>
</evidence>
<dbReference type="Pfam" id="PF00319">
    <property type="entry name" value="SRF-TF"/>
    <property type="match status" value="1"/>
</dbReference>
<reference evidence="10 11" key="1">
    <citation type="submission" date="2019-04" db="EMBL/GenBank/DDBJ databases">
        <title>An improved genome assembly and genetic linkage map for asparagus bean, Vigna unguiculata ssp. sesquipedialis.</title>
        <authorList>
            <person name="Xia Q."/>
            <person name="Zhang R."/>
            <person name="Dong Y."/>
        </authorList>
    </citation>
    <scope>NUCLEOTIDE SEQUENCE [LARGE SCALE GENOMIC DNA]</scope>
    <source>
        <tissue evidence="10">Leaf</tissue>
    </source>
</reference>
<proteinExistence type="predicted"/>
<dbReference type="PROSITE" id="PS50066">
    <property type="entry name" value="MADS_BOX_2"/>
    <property type="match status" value="1"/>
</dbReference>
<evidence type="ECO:0000256" key="6">
    <source>
        <dbReference type="SAM" id="Coils"/>
    </source>
</evidence>
<name>A0A4D6L6V1_VIGUN</name>
<evidence type="ECO:0000256" key="3">
    <source>
        <dbReference type="ARBA" id="ARBA00023125"/>
    </source>
</evidence>
<dbReference type="GO" id="GO:0003700">
    <property type="term" value="F:DNA-binding transcription factor activity"/>
    <property type="evidence" value="ECO:0007669"/>
    <property type="project" value="InterPro"/>
</dbReference>
<dbReference type="InterPro" id="IPR033896">
    <property type="entry name" value="MEF2-like_N"/>
</dbReference>
<protein>
    <submittedName>
        <fullName evidence="10">MADS-box transcription factor</fullName>
    </submittedName>
</protein>
<dbReference type="SUPFAM" id="SSF55455">
    <property type="entry name" value="SRF-like"/>
    <property type="match status" value="1"/>
</dbReference>
<dbReference type="Gene3D" id="3.40.1810.10">
    <property type="entry name" value="Transcription factor, MADS-box"/>
    <property type="match status" value="1"/>
</dbReference>
<feature type="compositionally biased region" description="Basic residues" evidence="7">
    <location>
        <begin position="194"/>
        <end position="206"/>
    </location>
</feature>
<keyword evidence="4" id="KW-0804">Transcription</keyword>
<dbReference type="CDD" id="cd00265">
    <property type="entry name" value="MADS_MEF2_like"/>
    <property type="match status" value="1"/>
</dbReference>
<dbReference type="Pfam" id="PF01486">
    <property type="entry name" value="K-box"/>
    <property type="match status" value="1"/>
</dbReference>
<evidence type="ECO:0000256" key="7">
    <source>
        <dbReference type="SAM" id="MobiDB-lite"/>
    </source>
</evidence>
<dbReference type="PROSITE" id="PS51297">
    <property type="entry name" value="K_BOX"/>
    <property type="match status" value="1"/>
</dbReference>
<dbReference type="GO" id="GO:0045944">
    <property type="term" value="P:positive regulation of transcription by RNA polymerase II"/>
    <property type="evidence" value="ECO:0007669"/>
    <property type="project" value="InterPro"/>
</dbReference>
<feature type="domain" description="MADS-box" evidence="8">
    <location>
        <begin position="1"/>
        <end position="61"/>
    </location>
</feature>
<evidence type="ECO:0000259" key="9">
    <source>
        <dbReference type="PROSITE" id="PS51297"/>
    </source>
</evidence>
<dbReference type="PANTHER" id="PTHR46922">
    <property type="entry name" value="DHHA1 DOMAIN PROTEIN"/>
    <property type="match status" value="1"/>
</dbReference>
<dbReference type="Proteomes" id="UP000501690">
    <property type="component" value="Linkage Group LG2"/>
</dbReference>
<keyword evidence="5" id="KW-0539">Nucleus</keyword>
<dbReference type="PRINTS" id="PR00404">
    <property type="entry name" value="MADSDOMAIN"/>
</dbReference>
<dbReference type="GO" id="GO:0005634">
    <property type="term" value="C:nucleus"/>
    <property type="evidence" value="ECO:0007669"/>
    <property type="project" value="UniProtKB-SubCell"/>
</dbReference>
<dbReference type="AlphaFoldDB" id="A0A4D6L6V1"/>
<evidence type="ECO:0000313" key="10">
    <source>
        <dbReference type="EMBL" id="QCD84210.1"/>
    </source>
</evidence>
<dbReference type="GO" id="GO:0000977">
    <property type="term" value="F:RNA polymerase II transcription regulatory region sequence-specific DNA binding"/>
    <property type="evidence" value="ECO:0007669"/>
    <property type="project" value="InterPro"/>
</dbReference>
<dbReference type="Gene3D" id="3.10.310.30">
    <property type="match status" value="1"/>
</dbReference>
<evidence type="ECO:0000256" key="1">
    <source>
        <dbReference type="ARBA" id="ARBA00004123"/>
    </source>
</evidence>